<evidence type="ECO:0008006" key="3">
    <source>
        <dbReference type="Google" id="ProtNLM"/>
    </source>
</evidence>
<dbReference type="Proteomes" id="UP001168128">
    <property type="component" value="Unassembled WGS sequence"/>
</dbReference>
<evidence type="ECO:0000313" key="1">
    <source>
        <dbReference type="EMBL" id="MDO3423970.1"/>
    </source>
</evidence>
<sequence>MKKQPDLNFFTIHDSVAVEEGMAETVKNILSAVISETTGKPIGL</sequence>
<name>A0ABT8U1N8_9FLAO</name>
<keyword evidence="2" id="KW-1185">Reference proteome</keyword>
<protein>
    <recommendedName>
        <fullName evidence="3">DNA-directed RNA polymerase</fullName>
    </recommendedName>
</protein>
<evidence type="ECO:0000313" key="2">
    <source>
        <dbReference type="Proteomes" id="UP001168128"/>
    </source>
</evidence>
<organism evidence="1 2">
    <name type="scientific">Chryseobacterium urinae</name>
    <dbReference type="NCBI Taxonomy" id="3058400"/>
    <lineage>
        <taxon>Bacteria</taxon>
        <taxon>Pseudomonadati</taxon>
        <taxon>Bacteroidota</taxon>
        <taxon>Flavobacteriia</taxon>
        <taxon>Flavobacteriales</taxon>
        <taxon>Weeksellaceae</taxon>
        <taxon>Chryseobacterium group</taxon>
        <taxon>Chryseobacterium</taxon>
    </lineage>
</organism>
<dbReference type="RefSeq" id="WP_302713713.1">
    <property type="nucleotide sequence ID" value="NZ_JAULSJ010000004.1"/>
</dbReference>
<gene>
    <name evidence="1" type="ORF">QWT87_03640</name>
</gene>
<proteinExistence type="predicted"/>
<accession>A0ABT8U1N8</accession>
<reference evidence="1" key="1">
    <citation type="submission" date="2023-07" db="EMBL/GenBank/DDBJ databases">
        <title>AMR profile of multidrug- resistance Chryseobacterium gambrini related strain.</title>
        <authorList>
            <person name="Kirdat K."/>
            <person name="Bhatt A."/>
            <person name="Kuyare S."/>
            <person name="Yadav A."/>
        </authorList>
    </citation>
    <scope>NUCLEOTIDE SEQUENCE</scope>
    <source>
        <strain evidence="1">APV-1</strain>
    </source>
</reference>
<dbReference type="EMBL" id="JAULSJ010000004">
    <property type="protein sequence ID" value="MDO3423970.1"/>
    <property type="molecule type" value="Genomic_DNA"/>
</dbReference>
<comment type="caution">
    <text evidence="1">The sequence shown here is derived from an EMBL/GenBank/DDBJ whole genome shotgun (WGS) entry which is preliminary data.</text>
</comment>